<dbReference type="Proteomes" id="UP000535415">
    <property type="component" value="Unassembled WGS sequence"/>
</dbReference>
<accession>A0A7W9EXN7</accession>
<feature type="compositionally biased region" description="Basic and acidic residues" evidence="1">
    <location>
        <begin position="56"/>
        <end position="77"/>
    </location>
</feature>
<protein>
    <submittedName>
        <fullName evidence="3">Uncharacterized protein</fullName>
    </submittedName>
</protein>
<reference evidence="3 4" key="1">
    <citation type="submission" date="2020-08" db="EMBL/GenBank/DDBJ databases">
        <title>Genomic Encyclopedia of Type Strains, Phase IV (KMG-IV): sequencing the most valuable type-strain genomes for metagenomic binning, comparative biology and taxonomic classification.</title>
        <authorList>
            <person name="Goeker M."/>
        </authorList>
    </citation>
    <scope>NUCLEOTIDE SEQUENCE [LARGE SCALE GENOMIC DNA]</scope>
    <source>
        <strain evidence="3 4">DSM 101064</strain>
    </source>
</reference>
<proteinExistence type="predicted"/>
<feature type="region of interest" description="Disordered" evidence="1">
    <location>
        <begin position="92"/>
        <end position="113"/>
    </location>
</feature>
<keyword evidence="4" id="KW-1185">Reference proteome</keyword>
<comment type="caution">
    <text evidence="3">The sequence shown here is derived from an EMBL/GenBank/DDBJ whole genome shotgun (WGS) entry which is preliminary data.</text>
</comment>
<evidence type="ECO:0000313" key="4">
    <source>
        <dbReference type="Proteomes" id="UP000535415"/>
    </source>
</evidence>
<keyword evidence="2" id="KW-0732">Signal</keyword>
<gene>
    <name evidence="3" type="ORF">FHS72_001436</name>
</gene>
<dbReference type="RefSeq" id="WP_183527522.1">
    <property type="nucleotide sequence ID" value="NZ_JACIJM010000003.1"/>
</dbReference>
<evidence type="ECO:0000313" key="3">
    <source>
        <dbReference type="EMBL" id="MBB5721824.1"/>
    </source>
</evidence>
<sequence length="113" mass="11724">MITSFSKNLTLGITLAAVLFPLAASAQDGQRPAPPTAEIAAALGVSEATLATCMPRPERGERPANGERPAEGTRPARPDAAAIATCLQAENPSLTEQTVADTLKSFAPERPSR</sequence>
<feature type="region of interest" description="Disordered" evidence="1">
    <location>
        <begin position="53"/>
        <end position="80"/>
    </location>
</feature>
<dbReference type="EMBL" id="JACIJM010000003">
    <property type="protein sequence ID" value="MBB5721824.1"/>
    <property type="molecule type" value="Genomic_DNA"/>
</dbReference>
<dbReference type="AlphaFoldDB" id="A0A7W9EXN7"/>
<name>A0A7W9EXN7_9RHOB</name>
<feature type="chain" id="PRO_5030769699" evidence="2">
    <location>
        <begin position="27"/>
        <end position="113"/>
    </location>
</feature>
<feature type="signal peptide" evidence="2">
    <location>
        <begin position="1"/>
        <end position="26"/>
    </location>
</feature>
<evidence type="ECO:0000256" key="2">
    <source>
        <dbReference type="SAM" id="SignalP"/>
    </source>
</evidence>
<evidence type="ECO:0000256" key="1">
    <source>
        <dbReference type="SAM" id="MobiDB-lite"/>
    </source>
</evidence>
<organism evidence="3 4">
    <name type="scientific">Yoonia ponticola</name>
    <dbReference type="NCBI Taxonomy" id="1524255"/>
    <lineage>
        <taxon>Bacteria</taxon>
        <taxon>Pseudomonadati</taxon>
        <taxon>Pseudomonadota</taxon>
        <taxon>Alphaproteobacteria</taxon>
        <taxon>Rhodobacterales</taxon>
        <taxon>Paracoccaceae</taxon>
        <taxon>Yoonia</taxon>
    </lineage>
</organism>